<evidence type="ECO:0000313" key="2">
    <source>
        <dbReference type="EMBL" id="BCK79078.1"/>
    </source>
</evidence>
<protein>
    <recommendedName>
        <fullName evidence="1">Large polyvalent protein associated domain-containing protein</fullName>
    </recommendedName>
</protein>
<organism evidence="2 3">
    <name type="scientific">Vescimonas fastidiosa</name>
    <dbReference type="NCBI Taxonomy" id="2714353"/>
    <lineage>
        <taxon>Bacteria</taxon>
        <taxon>Bacillati</taxon>
        <taxon>Bacillota</taxon>
        <taxon>Clostridia</taxon>
        <taxon>Eubacteriales</taxon>
        <taxon>Oscillospiraceae</taxon>
        <taxon>Vescimonas</taxon>
    </lineage>
</organism>
<evidence type="ECO:0000313" key="3">
    <source>
        <dbReference type="Proteomes" id="UP000681343"/>
    </source>
</evidence>
<sequence length="121" mass="13690">MTVDMQKTRFEAVEICGVQGLFTVERVRRSALPNGIYAYDMQTSPEDWSQPCLLACHITVEHYGTVLTGQRIDLPENGYRDLAPGDFNWPCSKDRPTIAEFARRHGLPIKPRCHGKSAPTR</sequence>
<evidence type="ECO:0000259" key="1">
    <source>
        <dbReference type="Pfam" id="PF18843"/>
    </source>
</evidence>
<name>A0A810PQX1_9FIRM</name>
<dbReference type="Pfam" id="PF18843">
    <property type="entry name" value="LPD28"/>
    <property type="match status" value="1"/>
</dbReference>
<reference evidence="2" key="1">
    <citation type="submission" date="2020-09" db="EMBL/GenBank/DDBJ databases">
        <title>New species isolated from human feces.</title>
        <authorList>
            <person name="Kitahara M."/>
            <person name="Shigeno Y."/>
            <person name="Shime M."/>
            <person name="Matsumoto Y."/>
            <person name="Nakamura S."/>
            <person name="Motooka D."/>
            <person name="Fukuoka S."/>
            <person name="Nishikawa H."/>
            <person name="Benno Y."/>
        </authorList>
    </citation>
    <scope>NUCLEOTIDE SEQUENCE</scope>
    <source>
        <strain evidence="2">MM35</strain>
    </source>
</reference>
<dbReference type="AlphaFoldDB" id="A0A810PQX1"/>
<accession>A0A810PQX1</accession>
<keyword evidence="3" id="KW-1185">Reference proteome</keyword>
<dbReference type="KEGG" id="vfa:MM35RIKEN_12700"/>
<proteinExistence type="predicted"/>
<dbReference type="Proteomes" id="UP000681343">
    <property type="component" value="Chromosome"/>
</dbReference>
<gene>
    <name evidence="2" type="ORF">MM35RIKEN_12700</name>
</gene>
<dbReference type="InterPro" id="IPR040809">
    <property type="entry name" value="LPD28"/>
</dbReference>
<dbReference type="EMBL" id="AP023415">
    <property type="protein sequence ID" value="BCK79078.1"/>
    <property type="molecule type" value="Genomic_DNA"/>
</dbReference>
<feature type="domain" description="Large polyvalent protein associated" evidence="1">
    <location>
        <begin position="6"/>
        <end position="102"/>
    </location>
</feature>
<dbReference type="RefSeq" id="WP_212820282.1">
    <property type="nucleotide sequence ID" value="NZ_AP023415.1"/>
</dbReference>